<organism evidence="1">
    <name type="scientific">marine sediment metagenome</name>
    <dbReference type="NCBI Taxonomy" id="412755"/>
    <lineage>
        <taxon>unclassified sequences</taxon>
        <taxon>metagenomes</taxon>
        <taxon>ecological metagenomes</taxon>
    </lineage>
</organism>
<dbReference type="AlphaFoldDB" id="A0A0F9X4Q8"/>
<reference evidence="1" key="1">
    <citation type="journal article" date="2015" name="Nature">
        <title>Complex archaea that bridge the gap between prokaryotes and eukaryotes.</title>
        <authorList>
            <person name="Spang A."/>
            <person name="Saw J.H."/>
            <person name="Jorgensen S.L."/>
            <person name="Zaremba-Niedzwiedzka K."/>
            <person name="Martijn J."/>
            <person name="Lind A.E."/>
            <person name="van Eijk R."/>
            <person name="Schleper C."/>
            <person name="Guy L."/>
            <person name="Ettema T.J."/>
        </authorList>
    </citation>
    <scope>NUCLEOTIDE SEQUENCE</scope>
</reference>
<protein>
    <submittedName>
        <fullName evidence="1">Uncharacterized protein</fullName>
    </submittedName>
</protein>
<accession>A0A0F9X4Q8</accession>
<comment type="caution">
    <text evidence="1">The sequence shown here is derived from an EMBL/GenBank/DDBJ whole genome shotgun (WGS) entry which is preliminary data.</text>
</comment>
<sequence>MITKNQSLYFVWELHTQIIDIKKGTARFANKNLFWYIGKEEDLKIEFPDTEDTTFGFCNPSIPIIVMKSRQTDSNILQNKAFIGNAFAEAKRLNADISDYEEWLIYEKNMQTPRIQCETCKKINECNVAMDFPFYCDGTMKWKNNELSCLATFDFKSHSYKLRETDIETLKAQCFEEDGSQCWINACCKLSHKDHAFINVEDDGRRKLSWFKTEQQCTNCGTRKVGLKDKYSLEKLKDKLFELFVDQYMTYWRQRNRSSEMMAKGYTERQRDIHTEIKVIIEGDMMVVQKAVTKAEEKYGDFSSIVMDLNNESEALAKAYDYADVSTNYIMQYELGLE</sequence>
<gene>
    <name evidence="1" type="ORF">LCGC14_0196390</name>
</gene>
<dbReference type="EMBL" id="LAZR01000084">
    <property type="protein sequence ID" value="KKN93806.1"/>
    <property type="molecule type" value="Genomic_DNA"/>
</dbReference>
<evidence type="ECO:0000313" key="1">
    <source>
        <dbReference type="EMBL" id="KKN93806.1"/>
    </source>
</evidence>
<name>A0A0F9X4Q8_9ZZZZ</name>
<proteinExistence type="predicted"/>